<keyword evidence="1" id="KW-0812">Transmembrane</keyword>
<dbReference type="Pfam" id="PF13460">
    <property type="entry name" value="NAD_binding_10"/>
    <property type="match status" value="1"/>
</dbReference>
<dbReference type="SUPFAM" id="SSF51735">
    <property type="entry name" value="NAD(P)-binding Rossmann-fold domains"/>
    <property type="match status" value="1"/>
</dbReference>
<sequence>MTKKESDSVAHQGPYGIDRRRFMIGGLALGAGASALGAGTLAARAQDAVSTADRRTIVVTTPTGKIGHRVVRHLLDSDVNVRIIARSQSSLPPELLVRRLPPYILERVEVVRGSHSEADVVNRAFEGADTVLWICPPEDTAENPMAAYVDFSRPASEAIVSQGVQRVVSVTGLGRGTPMAENAGFVTASLAMDDMIADTGVAFRALAMPAFIDNIAEQAQSIRDDGVFFSAIDGDLRVPACATRDIAVSAIRSLLDTSWTGRDQLAVLGPEDISFNEMAQIMTEVLERPVRFDRITFEEYEARFESFGSSPGMARGQTDLARAKNEGLDNAEPRTPENTTPTSFRLWCEDELLPLIRT</sequence>
<feature type="domain" description="NAD(P)-binding" evidence="2">
    <location>
        <begin position="63"/>
        <end position="224"/>
    </location>
</feature>
<gene>
    <name evidence="3" type="ORF">ACFSKQ_06945</name>
</gene>
<dbReference type="PANTHER" id="PTHR43162:SF1">
    <property type="entry name" value="PRESTALK A DIFFERENTIATION PROTEIN A"/>
    <property type="match status" value="1"/>
</dbReference>
<feature type="transmembrane region" description="Helical" evidence="1">
    <location>
        <begin position="21"/>
        <end position="43"/>
    </location>
</feature>
<reference evidence="4" key="1">
    <citation type="journal article" date="2019" name="Int. J. Syst. Evol. Microbiol.">
        <title>The Global Catalogue of Microorganisms (GCM) 10K type strain sequencing project: providing services to taxonomists for standard genome sequencing and annotation.</title>
        <authorList>
            <consortium name="The Broad Institute Genomics Platform"/>
            <consortium name="The Broad Institute Genome Sequencing Center for Infectious Disease"/>
            <person name="Wu L."/>
            <person name="Ma J."/>
        </authorList>
    </citation>
    <scope>NUCLEOTIDE SEQUENCE [LARGE SCALE GENOMIC DNA]</scope>
    <source>
        <strain evidence="4">ZS-35-S2</strain>
    </source>
</reference>
<organism evidence="3 4">
    <name type="scientific">Aureimonas populi</name>
    <dbReference type="NCBI Taxonomy" id="1701758"/>
    <lineage>
        <taxon>Bacteria</taxon>
        <taxon>Pseudomonadati</taxon>
        <taxon>Pseudomonadota</taxon>
        <taxon>Alphaproteobacteria</taxon>
        <taxon>Hyphomicrobiales</taxon>
        <taxon>Aurantimonadaceae</taxon>
        <taxon>Aureimonas</taxon>
    </lineage>
</organism>
<dbReference type="PANTHER" id="PTHR43162">
    <property type="match status" value="1"/>
</dbReference>
<comment type="caution">
    <text evidence="3">The sequence shown here is derived from an EMBL/GenBank/DDBJ whole genome shotgun (WGS) entry which is preliminary data.</text>
</comment>
<dbReference type="EMBL" id="JBHUIJ010000006">
    <property type="protein sequence ID" value="MFD2237202.1"/>
    <property type="molecule type" value="Genomic_DNA"/>
</dbReference>
<dbReference type="InterPro" id="IPR051604">
    <property type="entry name" value="Ergot_Alk_Oxidoreductase"/>
</dbReference>
<keyword evidence="1" id="KW-1133">Transmembrane helix</keyword>
<evidence type="ECO:0000313" key="3">
    <source>
        <dbReference type="EMBL" id="MFD2237202.1"/>
    </source>
</evidence>
<dbReference type="PROSITE" id="PS51318">
    <property type="entry name" value="TAT"/>
    <property type="match status" value="1"/>
</dbReference>
<evidence type="ECO:0000256" key="1">
    <source>
        <dbReference type="SAM" id="Phobius"/>
    </source>
</evidence>
<keyword evidence="4" id="KW-1185">Reference proteome</keyword>
<protein>
    <submittedName>
        <fullName evidence="3">NAD(P)H-binding protein</fullName>
    </submittedName>
</protein>
<dbReference type="Proteomes" id="UP001597371">
    <property type="component" value="Unassembled WGS sequence"/>
</dbReference>
<name>A0ABW5CKS8_9HYPH</name>
<dbReference type="InterPro" id="IPR016040">
    <property type="entry name" value="NAD(P)-bd_dom"/>
</dbReference>
<proteinExistence type="predicted"/>
<accession>A0ABW5CKS8</accession>
<dbReference type="Gene3D" id="3.90.25.10">
    <property type="entry name" value="UDP-galactose 4-epimerase, domain 1"/>
    <property type="match status" value="1"/>
</dbReference>
<dbReference type="InterPro" id="IPR036291">
    <property type="entry name" value="NAD(P)-bd_dom_sf"/>
</dbReference>
<evidence type="ECO:0000313" key="4">
    <source>
        <dbReference type="Proteomes" id="UP001597371"/>
    </source>
</evidence>
<dbReference type="InterPro" id="IPR006311">
    <property type="entry name" value="TAT_signal"/>
</dbReference>
<evidence type="ECO:0000259" key="2">
    <source>
        <dbReference type="Pfam" id="PF13460"/>
    </source>
</evidence>
<keyword evidence="1" id="KW-0472">Membrane</keyword>
<dbReference type="Gene3D" id="3.40.50.720">
    <property type="entry name" value="NAD(P)-binding Rossmann-like Domain"/>
    <property type="match status" value="1"/>
</dbReference>
<dbReference type="RefSeq" id="WP_245195521.1">
    <property type="nucleotide sequence ID" value="NZ_CP072611.1"/>
</dbReference>